<sequence length="62" mass="6863">PLKEVSCFKINTLISAFVLNPGKFGLGRRRNYGDNRGQGSYRGYGGGGGNYRRYGVGRYGRK</sequence>
<feature type="region of interest" description="Disordered" evidence="1">
    <location>
        <begin position="29"/>
        <end position="50"/>
    </location>
</feature>
<dbReference type="AlphaFoldDB" id="A0A8J2KM99"/>
<protein>
    <submittedName>
        <fullName evidence="2">Uncharacterized protein</fullName>
    </submittedName>
</protein>
<dbReference type="EMBL" id="CAJVCH010164523">
    <property type="protein sequence ID" value="CAG7728500.1"/>
    <property type="molecule type" value="Genomic_DNA"/>
</dbReference>
<gene>
    <name evidence="2" type="ORF">AFUS01_LOCUS17273</name>
</gene>
<dbReference type="Proteomes" id="UP000708208">
    <property type="component" value="Unassembled WGS sequence"/>
</dbReference>
<evidence type="ECO:0000313" key="3">
    <source>
        <dbReference type="Proteomes" id="UP000708208"/>
    </source>
</evidence>
<reference evidence="2" key="1">
    <citation type="submission" date="2021-06" db="EMBL/GenBank/DDBJ databases">
        <authorList>
            <person name="Hodson N. C."/>
            <person name="Mongue J. A."/>
            <person name="Jaron S. K."/>
        </authorList>
    </citation>
    <scope>NUCLEOTIDE SEQUENCE</scope>
</reference>
<keyword evidence="3" id="KW-1185">Reference proteome</keyword>
<evidence type="ECO:0000256" key="1">
    <source>
        <dbReference type="SAM" id="MobiDB-lite"/>
    </source>
</evidence>
<evidence type="ECO:0000313" key="2">
    <source>
        <dbReference type="EMBL" id="CAG7728500.1"/>
    </source>
</evidence>
<comment type="caution">
    <text evidence="2">The sequence shown here is derived from an EMBL/GenBank/DDBJ whole genome shotgun (WGS) entry which is preliminary data.</text>
</comment>
<accession>A0A8J2KM99</accession>
<proteinExistence type="predicted"/>
<feature type="compositionally biased region" description="Gly residues" evidence="1">
    <location>
        <begin position="40"/>
        <end position="50"/>
    </location>
</feature>
<feature type="non-terminal residue" evidence="2">
    <location>
        <position position="62"/>
    </location>
</feature>
<organism evidence="2 3">
    <name type="scientific">Allacma fusca</name>
    <dbReference type="NCBI Taxonomy" id="39272"/>
    <lineage>
        <taxon>Eukaryota</taxon>
        <taxon>Metazoa</taxon>
        <taxon>Ecdysozoa</taxon>
        <taxon>Arthropoda</taxon>
        <taxon>Hexapoda</taxon>
        <taxon>Collembola</taxon>
        <taxon>Symphypleona</taxon>
        <taxon>Sminthuridae</taxon>
        <taxon>Allacma</taxon>
    </lineage>
</organism>
<name>A0A8J2KM99_9HEXA</name>